<name>A0A7G1IEW8_MYCKA</name>
<evidence type="ECO:0000313" key="5">
    <source>
        <dbReference type="Proteomes" id="UP000516380"/>
    </source>
</evidence>
<organism evidence="4 5">
    <name type="scientific">Mycobacterium kansasii</name>
    <dbReference type="NCBI Taxonomy" id="1768"/>
    <lineage>
        <taxon>Bacteria</taxon>
        <taxon>Bacillati</taxon>
        <taxon>Actinomycetota</taxon>
        <taxon>Actinomycetes</taxon>
        <taxon>Mycobacteriales</taxon>
        <taxon>Mycobacteriaceae</taxon>
        <taxon>Mycobacterium</taxon>
    </lineage>
</organism>
<dbReference type="PANTHER" id="PTHR46766:SF1">
    <property type="entry name" value="GLUTAMINE-RICH PROTEIN 2"/>
    <property type="match status" value="1"/>
</dbReference>
<accession>A0A7G1IEW8</accession>
<dbReference type="InterPro" id="IPR038332">
    <property type="entry name" value="PPE_sf"/>
</dbReference>
<dbReference type="Proteomes" id="UP000516380">
    <property type="component" value="Chromosome"/>
</dbReference>
<comment type="similarity">
    <text evidence="1">Belongs to the mycobacterial PPE family.</text>
</comment>
<dbReference type="GO" id="GO:0052572">
    <property type="term" value="P:response to host immune response"/>
    <property type="evidence" value="ECO:0007669"/>
    <property type="project" value="TreeGrafter"/>
</dbReference>
<dbReference type="EMBL" id="AP023343">
    <property type="protein sequence ID" value="BCI88129.1"/>
    <property type="molecule type" value="Genomic_DNA"/>
</dbReference>
<reference evidence="4 5" key="1">
    <citation type="submission" date="2020-07" db="EMBL/GenBank/DDBJ databases">
        <title>Mycobacterium kansasii (former subtype) with zoonotic potential isolated from diseased indoor pet cat, Japan.</title>
        <authorList>
            <person name="Fukano H."/>
            <person name="Terazono T."/>
            <person name="Hoshino Y."/>
        </authorList>
    </citation>
    <scope>NUCLEOTIDE SEQUENCE [LARGE SCALE GENOMIC DNA]</scope>
    <source>
        <strain evidence="4 5">Kuro-I</strain>
    </source>
</reference>
<keyword evidence="5" id="KW-1185">Reference proteome</keyword>
<feature type="domain" description="PPE" evidence="3">
    <location>
        <begin position="1"/>
        <end position="143"/>
    </location>
</feature>
<dbReference type="PANTHER" id="PTHR46766">
    <property type="entry name" value="GLUTAMINE-RICH PROTEIN 2"/>
    <property type="match status" value="1"/>
</dbReference>
<dbReference type="Pfam" id="PF00823">
    <property type="entry name" value="PPE"/>
    <property type="match status" value="1"/>
</dbReference>
<gene>
    <name evidence="4" type="ORF">NIIDMKKI_33350</name>
</gene>
<evidence type="ECO:0000256" key="1">
    <source>
        <dbReference type="ARBA" id="ARBA00010652"/>
    </source>
</evidence>
<dbReference type="SUPFAM" id="SSF140459">
    <property type="entry name" value="PE/PPE dimer-like"/>
    <property type="match status" value="1"/>
</dbReference>
<sequence>MSAAAVAWNELADELALAATSFGSVTAGLVGGSWQGRAAVAMAAAAAPYAGWLTEVAAQAQQTAAQALAMVAEFEAVRSAMVQPVLVAANRNQVISLVISNLFGQNAPAIAAVEAAYEEMWAVDVSAMSAYHAGASAAVSALTPSRRLSRAWRGCQLSWSQPRRPSRRPHKRPSRVSRA</sequence>
<dbReference type="AlphaFoldDB" id="A0A7G1IEW8"/>
<evidence type="ECO:0000313" key="4">
    <source>
        <dbReference type="EMBL" id="BCI88129.1"/>
    </source>
</evidence>
<dbReference type="InterPro" id="IPR000030">
    <property type="entry name" value="PPE_dom"/>
</dbReference>
<evidence type="ECO:0000256" key="2">
    <source>
        <dbReference type="SAM" id="MobiDB-lite"/>
    </source>
</evidence>
<evidence type="ECO:0000259" key="3">
    <source>
        <dbReference type="Pfam" id="PF00823"/>
    </source>
</evidence>
<feature type="region of interest" description="Disordered" evidence="2">
    <location>
        <begin position="159"/>
        <end position="179"/>
    </location>
</feature>
<proteinExistence type="inferred from homology"/>
<dbReference type="Gene3D" id="1.20.1260.20">
    <property type="entry name" value="PPE superfamily"/>
    <property type="match status" value="1"/>
</dbReference>
<feature type="compositionally biased region" description="Basic residues" evidence="2">
    <location>
        <begin position="164"/>
        <end position="179"/>
    </location>
</feature>
<protein>
    <recommendedName>
        <fullName evidence="3">PPE domain-containing protein</fullName>
    </recommendedName>
</protein>